<reference evidence="4 5" key="1">
    <citation type="submission" date="2018-05" db="EMBL/GenBank/DDBJ databases">
        <title>Complete Genome Sequence of Deinococcus sp. strain 17bor-2.</title>
        <authorList>
            <person name="Srinivasan S."/>
        </authorList>
    </citation>
    <scope>NUCLEOTIDE SEQUENCE [LARGE SCALE GENOMIC DNA]</scope>
    <source>
        <strain evidence="4 5">17bor-2</strain>
    </source>
</reference>
<dbReference type="PANTHER" id="PTHR43240">
    <property type="entry name" value="1,4-DIHYDROXY-2-NAPHTHOYL-COA THIOESTERASE 1"/>
    <property type="match status" value="1"/>
</dbReference>
<dbReference type="RefSeq" id="WP_109826987.1">
    <property type="nucleotide sequence ID" value="NZ_CP029494.1"/>
</dbReference>
<dbReference type="AlphaFoldDB" id="A0A2Z3JDM7"/>
<dbReference type="NCBIfam" id="TIGR00369">
    <property type="entry name" value="unchar_dom_1"/>
    <property type="match status" value="1"/>
</dbReference>
<feature type="domain" description="Thioesterase" evidence="3">
    <location>
        <begin position="72"/>
        <end position="145"/>
    </location>
</feature>
<feature type="region of interest" description="Disordered" evidence="2">
    <location>
        <begin position="1"/>
        <end position="29"/>
    </location>
</feature>
<dbReference type="PANTHER" id="PTHR43240:SF8">
    <property type="entry name" value="PHENYLACETIC ACID DEGRADATION-RELATED PROTEIN"/>
    <property type="match status" value="1"/>
</dbReference>
<evidence type="ECO:0000259" key="3">
    <source>
        <dbReference type="Pfam" id="PF03061"/>
    </source>
</evidence>
<dbReference type="EMBL" id="CP029494">
    <property type="protein sequence ID" value="AWN23283.1"/>
    <property type="molecule type" value="Genomic_DNA"/>
</dbReference>
<dbReference type="Gene3D" id="3.10.129.10">
    <property type="entry name" value="Hotdog Thioesterase"/>
    <property type="match status" value="1"/>
</dbReference>
<proteinExistence type="predicted"/>
<dbReference type="GO" id="GO:0005829">
    <property type="term" value="C:cytosol"/>
    <property type="evidence" value="ECO:0007669"/>
    <property type="project" value="TreeGrafter"/>
</dbReference>
<organism evidence="4 5">
    <name type="scientific">Deinococcus irradiatisoli</name>
    <dbReference type="NCBI Taxonomy" id="2202254"/>
    <lineage>
        <taxon>Bacteria</taxon>
        <taxon>Thermotogati</taxon>
        <taxon>Deinococcota</taxon>
        <taxon>Deinococci</taxon>
        <taxon>Deinococcales</taxon>
        <taxon>Deinococcaceae</taxon>
        <taxon>Deinococcus</taxon>
    </lineage>
</organism>
<evidence type="ECO:0000256" key="2">
    <source>
        <dbReference type="SAM" id="MobiDB-lite"/>
    </source>
</evidence>
<dbReference type="GO" id="GO:0061522">
    <property type="term" value="F:1,4-dihydroxy-2-naphthoyl-CoA thioesterase activity"/>
    <property type="evidence" value="ECO:0007669"/>
    <property type="project" value="TreeGrafter"/>
</dbReference>
<evidence type="ECO:0000313" key="4">
    <source>
        <dbReference type="EMBL" id="AWN23283.1"/>
    </source>
</evidence>
<dbReference type="KEGG" id="dez:DKM44_08620"/>
<dbReference type="SUPFAM" id="SSF54637">
    <property type="entry name" value="Thioesterase/thiol ester dehydrase-isomerase"/>
    <property type="match status" value="1"/>
</dbReference>
<dbReference type="InterPro" id="IPR003736">
    <property type="entry name" value="PAAI_dom"/>
</dbReference>
<dbReference type="OrthoDB" id="9798208at2"/>
<evidence type="ECO:0000313" key="5">
    <source>
        <dbReference type="Proteomes" id="UP000245368"/>
    </source>
</evidence>
<evidence type="ECO:0000256" key="1">
    <source>
        <dbReference type="ARBA" id="ARBA00022801"/>
    </source>
</evidence>
<dbReference type="Pfam" id="PF03061">
    <property type="entry name" value="4HBT"/>
    <property type="match status" value="1"/>
</dbReference>
<dbReference type="CDD" id="cd03443">
    <property type="entry name" value="PaaI_thioesterase"/>
    <property type="match status" value="1"/>
</dbReference>
<gene>
    <name evidence="4" type="ORF">DKM44_08620</name>
</gene>
<dbReference type="InterPro" id="IPR006683">
    <property type="entry name" value="Thioestr_dom"/>
</dbReference>
<name>A0A2Z3JDM7_9DEIO</name>
<keyword evidence="5" id="KW-1185">Reference proteome</keyword>
<feature type="compositionally biased region" description="Pro residues" evidence="2">
    <location>
        <begin position="9"/>
        <end position="19"/>
    </location>
</feature>
<keyword evidence="1" id="KW-0378">Hydrolase</keyword>
<dbReference type="InterPro" id="IPR029069">
    <property type="entry name" value="HotDog_dom_sf"/>
</dbReference>
<sequence>MTERSEPAAPQPPSPPQSQPRPLSAQPDLGEINARSQGRLPGLLGIVFTHAERGLMRAHLEIRPELLAPNSYLHAATVIGLADTACGYGTLMALPQGAQNFTTIEIKSNHLSTAREGQVDVEARLVHAGRTTQVWDAVVSAGGKTLALFRCTQAILYPR</sequence>
<accession>A0A2Z3JDM7</accession>
<protein>
    <submittedName>
        <fullName evidence="4">Competence protein ComA</fullName>
    </submittedName>
</protein>
<dbReference type="Proteomes" id="UP000245368">
    <property type="component" value="Chromosome"/>
</dbReference>